<dbReference type="OrthoDB" id="2020542at2759"/>
<feature type="region of interest" description="Disordered" evidence="1">
    <location>
        <begin position="73"/>
        <end position="120"/>
    </location>
</feature>
<sequence>VWRGCKLRIIAIAQENDNNLKMQSELQQYVYQLRIDAKILIVELADPEISKNAFERTLLMEERTMVLKQMQESRGGGNALGPHREISPLVTAERKSAVSARNSNESNGDANAATGNEMHE</sequence>
<reference evidence="2 3" key="1">
    <citation type="submission" date="2015-09" db="EMBL/GenBank/DDBJ databases">
        <title>Draft genome of the parasitic nematode Teladorsagia circumcincta isolate WARC Sus (inbred).</title>
        <authorList>
            <person name="Mitreva M."/>
        </authorList>
    </citation>
    <scope>NUCLEOTIDE SEQUENCE [LARGE SCALE GENOMIC DNA]</scope>
    <source>
        <strain evidence="2 3">S</strain>
    </source>
</reference>
<protein>
    <submittedName>
        <fullName evidence="2">Uncharacterized protein</fullName>
    </submittedName>
</protein>
<feature type="non-terminal residue" evidence="2">
    <location>
        <position position="1"/>
    </location>
</feature>
<proteinExistence type="predicted"/>
<organism evidence="2 3">
    <name type="scientific">Teladorsagia circumcincta</name>
    <name type="common">Brown stomach worm</name>
    <name type="synonym">Ostertagia circumcincta</name>
    <dbReference type="NCBI Taxonomy" id="45464"/>
    <lineage>
        <taxon>Eukaryota</taxon>
        <taxon>Metazoa</taxon>
        <taxon>Ecdysozoa</taxon>
        <taxon>Nematoda</taxon>
        <taxon>Chromadorea</taxon>
        <taxon>Rhabditida</taxon>
        <taxon>Rhabditina</taxon>
        <taxon>Rhabditomorpha</taxon>
        <taxon>Strongyloidea</taxon>
        <taxon>Trichostrongylidae</taxon>
        <taxon>Teladorsagia</taxon>
    </lineage>
</organism>
<feature type="compositionally biased region" description="Polar residues" evidence="1">
    <location>
        <begin position="99"/>
        <end position="109"/>
    </location>
</feature>
<dbReference type="Proteomes" id="UP000230423">
    <property type="component" value="Unassembled WGS sequence"/>
</dbReference>
<dbReference type="EMBL" id="KZ427681">
    <property type="protein sequence ID" value="PIO52627.1"/>
    <property type="molecule type" value="Genomic_DNA"/>
</dbReference>
<name>A0A2G9T3U3_TELCI</name>
<evidence type="ECO:0000313" key="2">
    <source>
        <dbReference type="EMBL" id="PIO52627.1"/>
    </source>
</evidence>
<accession>A0A2G9T3U3</accession>
<feature type="non-terminal residue" evidence="2">
    <location>
        <position position="120"/>
    </location>
</feature>
<feature type="compositionally biased region" description="Basic and acidic residues" evidence="1">
    <location>
        <begin position="82"/>
        <end position="96"/>
    </location>
</feature>
<dbReference type="AlphaFoldDB" id="A0A2G9T3U3"/>
<evidence type="ECO:0000313" key="3">
    <source>
        <dbReference type="Proteomes" id="UP000230423"/>
    </source>
</evidence>
<evidence type="ECO:0000256" key="1">
    <source>
        <dbReference type="SAM" id="MobiDB-lite"/>
    </source>
</evidence>
<gene>
    <name evidence="2" type="ORF">TELCIR_26065</name>
</gene>
<keyword evidence="3" id="KW-1185">Reference proteome</keyword>